<keyword evidence="3" id="KW-1185">Reference proteome</keyword>
<dbReference type="Pfam" id="PF20296">
    <property type="entry name" value="MTaX1"/>
    <property type="match status" value="1"/>
</dbReference>
<evidence type="ECO:0000313" key="3">
    <source>
        <dbReference type="Proteomes" id="UP000181917"/>
    </source>
</evidence>
<proteinExistence type="predicted"/>
<organism evidence="2 3">
    <name type="scientific">Crystallibacter crystallopoietes</name>
    <dbReference type="NCBI Taxonomy" id="37928"/>
    <lineage>
        <taxon>Bacteria</taxon>
        <taxon>Bacillati</taxon>
        <taxon>Actinomycetota</taxon>
        <taxon>Actinomycetes</taxon>
        <taxon>Micrococcales</taxon>
        <taxon>Micrococcaceae</taxon>
        <taxon>Crystallibacter</taxon>
    </lineage>
</organism>
<dbReference type="InterPro" id="IPR046894">
    <property type="entry name" value="MTaX1"/>
</dbReference>
<name>A0A1H0XLD4_9MICC</name>
<accession>A0A1H0XLD4</accession>
<protein>
    <recommendedName>
        <fullName evidence="1">Methylase-associated X1 domain-containing protein</fullName>
    </recommendedName>
</protein>
<dbReference type="OrthoDB" id="4954291at2"/>
<dbReference type="AlphaFoldDB" id="A0A1H0XLD4"/>
<gene>
    <name evidence="2" type="ORF">SAMN04489742_0155</name>
</gene>
<dbReference type="EMBL" id="FNKH01000001">
    <property type="protein sequence ID" value="SDQ03715.1"/>
    <property type="molecule type" value="Genomic_DNA"/>
</dbReference>
<dbReference type="Proteomes" id="UP000181917">
    <property type="component" value="Unassembled WGS sequence"/>
</dbReference>
<feature type="domain" description="Methylase-associated X1" evidence="1">
    <location>
        <begin position="46"/>
        <end position="134"/>
    </location>
</feature>
<dbReference type="STRING" id="37928.SAMN04489742_0155"/>
<evidence type="ECO:0000313" key="2">
    <source>
        <dbReference type="EMBL" id="SDQ03715.1"/>
    </source>
</evidence>
<evidence type="ECO:0000259" key="1">
    <source>
        <dbReference type="Pfam" id="PF20296"/>
    </source>
</evidence>
<reference evidence="2 3" key="1">
    <citation type="submission" date="2016-10" db="EMBL/GenBank/DDBJ databases">
        <authorList>
            <person name="de Groot N.N."/>
        </authorList>
    </citation>
    <scope>NUCLEOTIDE SEQUENCE [LARGE SCALE GENOMIC DNA]</scope>
    <source>
        <strain evidence="2 3">DSM 20117</strain>
    </source>
</reference>
<sequence>MGVLDTVLASFEKAKWQIVARESIFGGNSVNPTRVDLARGKQRFALLAYAWKVTGEGRGRSGNNYRIQTTRSHEGDLLMESGRQTVGFGLDADREVIVAFDGWTKRATGRSSSVHIERATLDAAATDGYVEQEPRWDSRAAVTYGHGEELLAWISNQSATRMAAVQPLHCQISEDRAKVIADLWNSAPAAWLRRGDRLVLANREGSALLDRAVWQVLDIEVRTVTKEGRNPRRTVTFTCRRYGRVTTDHEATFLAGLTKRATT</sequence>